<evidence type="ECO:0000256" key="3">
    <source>
        <dbReference type="ARBA" id="ARBA00008731"/>
    </source>
</evidence>
<gene>
    <name evidence="12" type="ORF">MYXE_37240</name>
</gene>
<feature type="transmembrane region" description="Helical" evidence="11">
    <location>
        <begin position="61"/>
        <end position="80"/>
    </location>
</feature>
<sequence length="248" mass="26129">MAQLEPRTLDGRCVGRAGGRDLAASLYHRLVTTPRPAELTVPTPILRDASWLRAATWARRLAWLSLAAMLAEGALGLWQGLAVGSIALTGWALGSAPEALASAMVVWRFSGRRKLSETAERRAQRGVAVSFWLTAPYIAAESVRDLADRHHAEPSAIGIALTATAVVLMPILGQVKRKLGAMLGSAATSGEGIQNHLCGAQAAAVLIGLVVTAAWSGGWWLDPVIGLVIAAAAVWQGFRAWHGDDCGC</sequence>
<dbReference type="PANTHER" id="PTHR31937:SF2">
    <property type="entry name" value="TRANSMEMBRANE PROTEIN 163"/>
    <property type="match status" value="1"/>
</dbReference>
<keyword evidence="9 11" id="KW-0472">Membrane</keyword>
<keyword evidence="5" id="KW-0967">Endosome</keyword>
<name>A0AAD1M289_MYCXE</name>
<evidence type="ECO:0000256" key="4">
    <source>
        <dbReference type="ARBA" id="ARBA00022692"/>
    </source>
</evidence>
<keyword evidence="7 11" id="KW-1133">Transmembrane helix</keyword>
<evidence type="ECO:0000256" key="6">
    <source>
        <dbReference type="ARBA" id="ARBA00022833"/>
    </source>
</evidence>
<evidence type="ECO:0000256" key="5">
    <source>
        <dbReference type="ARBA" id="ARBA00022753"/>
    </source>
</evidence>
<comment type="subcellular location">
    <subcellularLocation>
        <location evidence="2">Cytoplasmic vesicle</location>
        <location evidence="2">Secretory vesicle</location>
        <location evidence="2">Synaptic vesicle membrane</location>
        <topology evidence="2">Multi-pass membrane protein</topology>
    </subcellularLocation>
    <subcellularLocation>
        <location evidence="1">Early endosome membrane</location>
    </subcellularLocation>
</comment>
<evidence type="ECO:0000256" key="8">
    <source>
        <dbReference type="ARBA" id="ARBA00023018"/>
    </source>
</evidence>
<dbReference type="Proteomes" id="UP000464624">
    <property type="component" value="Chromosome"/>
</dbReference>
<dbReference type="GO" id="GO:0031410">
    <property type="term" value="C:cytoplasmic vesicle"/>
    <property type="evidence" value="ECO:0007669"/>
    <property type="project" value="UniProtKB-KW"/>
</dbReference>
<evidence type="ECO:0000256" key="10">
    <source>
        <dbReference type="ARBA" id="ARBA00023329"/>
    </source>
</evidence>
<dbReference type="KEGG" id="mxe:MYXE_37240"/>
<feature type="transmembrane region" description="Helical" evidence="11">
    <location>
        <begin position="127"/>
        <end position="143"/>
    </location>
</feature>
<comment type="similarity">
    <text evidence="3">Belongs to the TMEM163 family.</text>
</comment>
<dbReference type="EMBL" id="AP022314">
    <property type="protein sequence ID" value="BBU23934.1"/>
    <property type="molecule type" value="Genomic_DNA"/>
</dbReference>
<accession>A0AAD1M289</accession>
<evidence type="ECO:0000256" key="9">
    <source>
        <dbReference type="ARBA" id="ARBA00023136"/>
    </source>
</evidence>
<evidence type="ECO:0000313" key="12">
    <source>
        <dbReference type="EMBL" id="BBU23934.1"/>
    </source>
</evidence>
<feature type="transmembrane region" description="Helical" evidence="11">
    <location>
        <begin position="86"/>
        <end position="107"/>
    </location>
</feature>
<proteinExistence type="inferred from homology"/>
<feature type="transmembrane region" description="Helical" evidence="11">
    <location>
        <begin position="155"/>
        <end position="173"/>
    </location>
</feature>
<keyword evidence="8" id="KW-0770">Synapse</keyword>
<dbReference type="GO" id="GO:0016020">
    <property type="term" value="C:membrane"/>
    <property type="evidence" value="ECO:0007669"/>
    <property type="project" value="TreeGrafter"/>
</dbReference>
<evidence type="ECO:0000313" key="13">
    <source>
        <dbReference type="Proteomes" id="UP000464624"/>
    </source>
</evidence>
<keyword evidence="10" id="KW-0968">Cytoplasmic vesicle</keyword>
<dbReference type="SUPFAM" id="SSF161111">
    <property type="entry name" value="Cation efflux protein transmembrane domain-like"/>
    <property type="match status" value="1"/>
</dbReference>
<evidence type="ECO:0000256" key="2">
    <source>
        <dbReference type="ARBA" id="ARBA00004644"/>
    </source>
</evidence>
<dbReference type="PANTHER" id="PTHR31937">
    <property type="entry name" value="TRANSMEMBRANE PROTEIN 163"/>
    <property type="match status" value="1"/>
</dbReference>
<dbReference type="RefSeq" id="WP_003920110.1">
    <property type="nucleotide sequence ID" value="NZ_AP022314.1"/>
</dbReference>
<protein>
    <submittedName>
        <fullName evidence="12">Membrane protein</fullName>
    </submittedName>
</protein>
<keyword evidence="6" id="KW-0862">Zinc</keyword>
<dbReference type="InterPro" id="IPR027469">
    <property type="entry name" value="Cation_efflux_TMD_sf"/>
</dbReference>
<evidence type="ECO:0000256" key="1">
    <source>
        <dbReference type="ARBA" id="ARBA00004146"/>
    </source>
</evidence>
<evidence type="ECO:0000256" key="11">
    <source>
        <dbReference type="SAM" id="Phobius"/>
    </source>
</evidence>
<dbReference type="AlphaFoldDB" id="A0AAD1M289"/>
<reference evidence="12 13" key="1">
    <citation type="submission" date="2019-12" db="EMBL/GenBank/DDBJ databases">
        <title>Complete genome sequence of Mycolicibacterium xenopi str. JCM15661T.</title>
        <authorList>
            <person name="Yoshida M."/>
            <person name="Fukano H."/>
            <person name="Asakura T."/>
            <person name="Hoshino Y."/>
        </authorList>
    </citation>
    <scope>NUCLEOTIDE SEQUENCE [LARGE SCALE GENOMIC DNA]</scope>
    <source>
        <strain evidence="12 13">JCM 15661T</strain>
    </source>
</reference>
<keyword evidence="4 11" id="KW-0812">Transmembrane</keyword>
<evidence type="ECO:0000256" key="7">
    <source>
        <dbReference type="ARBA" id="ARBA00022989"/>
    </source>
</evidence>
<dbReference type="InterPro" id="IPR026765">
    <property type="entry name" value="Tmem163"/>
</dbReference>
<organism evidence="12 13">
    <name type="scientific">Mycobacterium xenopi</name>
    <dbReference type="NCBI Taxonomy" id="1789"/>
    <lineage>
        <taxon>Bacteria</taxon>
        <taxon>Bacillati</taxon>
        <taxon>Actinomycetota</taxon>
        <taxon>Actinomycetes</taxon>
        <taxon>Mycobacteriales</taxon>
        <taxon>Mycobacteriaceae</taxon>
        <taxon>Mycobacterium</taxon>
    </lineage>
</organism>
<dbReference type="Gene3D" id="1.20.1510.10">
    <property type="entry name" value="Cation efflux protein transmembrane domain"/>
    <property type="match status" value="1"/>
</dbReference>